<dbReference type="Proteomes" id="UP001246372">
    <property type="component" value="Unassembled WGS sequence"/>
</dbReference>
<evidence type="ECO:0000256" key="2">
    <source>
        <dbReference type="ARBA" id="ARBA00009509"/>
    </source>
</evidence>
<name>A0ABU3PE97_9BURK</name>
<dbReference type="Gene3D" id="3.30.300.30">
    <property type="match status" value="1"/>
</dbReference>
<evidence type="ECO:0000256" key="6">
    <source>
        <dbReference type="ARBA" id="ARBA00023237"/>
    </source>
</evidence>
<evidence type="ECO:0000256" key="1">
    <source>
        <dbReference type="ARBA" id="ARBA00004459"/>
    </source>
</evidence>
<keyword evidence="6 8" id="KW-0998">Cell outer membrane</keyword>
<reference evidence="10" key="1">
    <citation type="submission" date="2023-09" db="EMBL/GenBank/DDBJ databases">
        <title>Paucibacter sp. APW11 Genome sequencing and assembly.</title>
        <authorList>
            <person name="Kim I."/>
        </authorList>
    </citation>
    <scope>NUCLEOTIDE SEQUENCE</scope>
    <source>
        <strain evidence="10">APW11</strain>
    </source>
</reference>
<dbReference type="Pfam" id="PF01514">
    <property type="entry name" value="YscJ_FliF"/>
    <property type="match status" value="1"/>
</dbReference>
<dbReference type="EMBL" id="JAVXZY010000007">
    <property type="protein sequence ID" value="MDT9000945.1"/>
    <property type="molecule type" value="Genomic_DNA"/>
</dbReference>
<dbReference type="InterPro" id="IPR003282">
    <property type="entry name" value="T3SS_SctJ"/>
</dbReference>
<evidence type="ECO:0000256" key="8">
    <source>
        <dbReference type="RuleBase" id="RU364102"/>
    </source>
</evidence>
<protein>
    <recommendedName>
        <fullName evidence="8">Lipoprotein</fullName>
    </recommendedName>
</protein>
<dbReference type="RefSeq" id="WP_315651831.1">
    <property type="nucleotide sequence ID" value="NZ_JAVXZY010000007.1"/>
</dbReference>
<comment type="subcellular location">
    <subcellularLocation>
        <location evidence="1">Cell outer membrane</location>
        <topology evidence="1">Lipid-anchor</topology>
    </subcellularLocation>
</comment>
<dbReference type="InterPro" id="IPR006182">
    <property type="entry name" value="FliF_N_dom"/>
</dbReference>
<dbReference type="PANTHER" id="PTHR30046">
    <property type="entry name" value="FLAGELLAR M-RING PROTEIN"/>
    <property type="match status" value="1"/>
</dbReference>
<accession>A0ABU3PE97</accession>
<dbReference type="PRINTS" id="PR01338">
    <property type="entry name" value="TYPE3OMKPROT"/>
</dbReference>
<dbReference type="Gene3D" id="3.30.70.1530">
    <property type="entry name" value="Hypothetical protein rpa1041"/>
    <property type="match status" value="1"/>
</dbReference>
<keyword evidence="8" id="KW-1133">Transmembrane helix</keyword>
<sequence length="249" mass="26648">MNTSRLLPTLLMLLLPLLLVACGDQTLYARLDERQANDMVAALRQAGLSAQKQAREEGFEVLIAESDFARAVQLLKAQGLPREDYDSLGKVFKREGFVSTPVEEHARLMHALSQELSHTLTSIDGVLQARVTLVLPERHPLSDKPRPSSASVMIKHRAGIDIDALVPKVRALVVNSVEGLPYESVSVVPFAADPLPAGVSASPSPLSLPAVLGGVLGLSCLGAALWLAWRRGRAASLEPQQALEGGSDV</sequence>
<comment type="similarity">
    <text evidence="2 8">Belongs to the YscJ lipoprotein family.</text>
</comment>
<keyword evidence="11" id="KW-1185">Reference proteome</keyword>
<dbReference type="PROSITE" id="PS51257">
    <property type="entry name" value="PROKAR_LIPOPROTEIN"/>
    <property type="match status" value="1"/>
</dbReference>
<dbReference type="NCBIfam" id="TIGR02544">
    <property type="entry name" value="III_secr_YscJ"/>
    <property type="match status" value="1"/>
</dbReference>
<evidence type="ECO:0000313" key="10">
    <source>
        <dbReference type="EMBL" id="MDT9000945.1"/>
    </source>
</evidence>
<organism evidence="10 11">
    <name type="scientific">Roseateles aquae</name>
    <dbReference type="NCBI Taxonomy" id="3077235"/>
    <lineage>
        <taxon>Bacteria</taxon>
        <taxon>Pseudomonadati</taxon>
        <taxon>Pseudomonadota</taxon>
        <taxon>Betaproteobacteria</taxon>
        <taxon>Burkholderiales</taxon>
        <taxon>Sphaerotilaceae</taxon>
        <taxon>Roseateles</taxon>
    </lineage>
</organism>
<dbReference type="InterPro" id="IPR045851">
    <property type="entry name" value="AMP-bd_C_sf"/>
</dbReference>
<evidence type="ECO:0000256" key="3">
    <source>
        <dbReference type="ARBA" id="ARBA00022729"/>
    </source>
</evidence>
<gene>
    <name evidence="10" type="primary">sctJ</name>
    <name evidence="10" type="ORF">RQP53_16835</name>
</gene>
<keyword evidence="7 8" id="KW-0449">Lipoprotein</keyword>
<keyword evidence="3 8" id="KW-0732">Signal</keyword>
<comment type="caution">
    <text evidence="10">The sequence shown here is derived from an EMBL/GenBank/DDBJ whole genome shotgun (WGS) entry which is preliminary data.</text>
</comment>
<keyword evidence="4 8" id="KW-0472">Membrane</keyword>
<feature type="transmembrane region" description="Helical" evidence="8">
    <location>
        <begin position="206"/>
        <end position="229"/>
    </location>
</feature>
<dbReference type="PANTHER" id="PTHR30046:SF2">
    <property type="entry name" value="YOP PROTEINS TRANSLOCATION LIPOPROTEIN J"/>
    <property type="match status" value="1"/>
</dbReference>
<evidence type="ECO:0000256" key="5">
    <source>
        <dbReference type="ARBA" id="ARBA00023139"/>
    </source>
</evidence>
<feature type="domain" description="Flagellar M-ring N-terminal" evidence="9">
    <location>
        <begin position="25"/>
        <end position="188"/>
    </location>
</feature>
<evidence type="ECO:0000256" key="7">
    <source>
        <dbReference type="ARBA" id="ARBA00023288"/>
    </source>
</evidence>
<keyword evidence="8" id="KW-0812">Transmembrane</keyword>
<evidence type="ECO:0000256" key="4">
    <source>
        <dbReference type="ARBA" id="ARBA00023136"/>
    </source>
</evidence>
<proteinExistence type="inferred from homology"/>
<dbReference type="InterPro" id="IPR043427">
    <property type="entry name" value="YscJ/FliF"/>
</dbReference>
<evidence type="ECO:0000313" key="11">
    <source>
        <dbReference type="Proteomes" id="UP001246372"/>
    </source>
</evidence>
<evidence type="ECO:0000259" key="9">
    <source>
        <dbReference type="Pfam" id="PF01514"/>
    </source>
</evidence>
<keyword evidence="5 8" id="KW-0564">Palmitate</keyword>